<keyword evidence="12" id="KW-1185">Reference proteome</keyword>
<proteinExistence type="inferred from homology"/>
<organism evidence="11 12">
    <name type="scientific">Polyodon spathula</name>
    <name type="common">North American paddlefish</name>
    <name type="synonym">Squalus spathula</name>
    <dbReference type="NCBI Taxonomy" id="7913"/>
    <lineage>
        <taxon>Eukaryota</taxon>
        <taxon>Metazoa</taxon>
        <taxon>Chordata</taxon>
        <taxon>Craniata</taxon>
        <taxon>Vertebrata</taxon>
        <taxon>Euteleostomi</taxon>
        <taxon>Actinopterygii</taxon>
        <taxon>Chondrostei</taxon>
        <taxon>Acipenseriformes</taxon>
        <taxon>Polyodontidae</taxon>
        <taxon>Polyodon</taxon>
    </lineage>
</organism>
<dbReference type="InterPro" id="IPR003599">
    <property type="entry name" value="Ig_sub"/>
</dbReference>
<feature type="transmembrane region" description="Helical" evidence="8">
    <location>
        <begin position="221"/>
        <end position="241"/>
    </location>
</feature>
<feature type="non-terminal residue" evidence="11">
    <location>
        <position position="1"/>
    </location>
</feature>
<keyword evidence="4" id="KW-0732">Signal</keyword>
<dbReference type="InterPro" id="IPR043136">
    <property type="entry name" value="B30.2/SPRY_sf"/>
</dbReference>
<dbReference type="EMBL" id="JAAWVQ010125483">
    <property type="protein sequence ID" value="MBN3283269.1"/>
    <property type="molecule type" value="Genomic_DNA"/>
</dbReference>
<comment type="similarity">
    <text evidence="2">Belongs to the immunoglobulin superfamily. BTN/MOG family.</text>
</comment>
<keyword evidence="7" id="KW-0393">Immunoglobulin domain</keyword>
<dbReference type="SUPFAM" id="SSF49899">
    <property type="entry name" value="Concanavalin A-like lectins/glucanases"/>
    <property type="match status" value="1"/>
</dbReference>
<sequence>SEGRSVVGSDHPLIASPGEDVILPCHITPSLSAVDMDVRWYREKFKIPVHLYEDRRDRTDVQDSDYRGRTALSILRLQEGILSLYLKNLRHTDSGVYSCYATDGVWYGQGKTELIVRALGTQPSVSMDSSQGEQTRLVCRSEGWSPEPEVIWRDRDGSDVTSLSNTTVQRDSQGLLSVSSYIKIKQQSNVFSCLLRSKTPKPDWESKLHISRDFFPGVSGWMVAFCLTLALSIGAIPLLVIQWRRMDAFSHLHTRAEPSPHGTASSTRVILSSRARSVKLHPRKISVDVTLDPDTANPDLILSAEGKRVKRGETWQDLPDNPERFDYWSCVLGREGFTSGRHYWKVQVGGNTWWRLGVSRESAPRKGKFSMTPQKGYWAVRWSGGEFTARTAPRTPLPLSLKPQKLGVYLDYEEGQLSFYNVESRSHIYTFTDMEFNPNEKLYPF</sequence>
<name>A0ABS2Y971_POLSP</name>
<keyword evidence="6 8" id="KW-0472">Membrane</keyword>
<evidence type="ECO:0000256" key="6">
    <source>
        <dbReference type="ARBA" id="ARBA00023136"/>
    </source>
</evidence>
<dbReference type="InterPro" id="IPR001870">
    <property type="entry name" value="B30.2/SPRY"/>
</dbReference>
<dbReference type="InterPro" id="IPR006574">
    <property type="entry name" value="PRY"/>
</dbReference>
<evidence type="ECO:0000256" key="1">
    <source>
        <dbReference type="ARBA" id="ARBA00004479"/>
    </source>
</evidence>
<dbReference type="InterPro" id="IPR013783">
    <property type="entry name" value="Ig-like_fold"/>
</dbReference>
<dbReference type="Gene3D" id="2.60.120.920">
    <property type="match status" value="1"/>
</dbReference>
<dbReference type="PROSITE" id="PS50188">
    <property type="entry name" value="B302_SPRY"/>
    <property type="match status" value="1"/>
</dbReference>
<dbReference type="SMART" id="SM00589">
    <property type="entry name" value="PRY"/>
    <property type="match status" value="1"/>
</dbReference>
<evidence type="ECO:0000256" key="8">
    <source>
        <dbReference type="SAM" id="Phobius"/>
    </source>
</evidence>
<dbReference type="SMART" id="SM00409">
    <property type="entry name" value="IG"/>
    <property type="match status" value="1"/>
</dbReference>
<evidence type="ECO:0000256" key="2">
    <source>
        <dbReference type="ARBA" id="ARBA00007591"/>
    </source>
</evidence>
<dbReference type="InterPro" id="IPR013320">
    <property type="entry name" value="ConA-like_dom_sf"/>
</dbReference>
<keyword evidence="5 8" id="KW-1133">Transmembrane helix</keyword>
<feature type="domain" description="Ig-like" evidence="10">
    <location>
        <begin position="112"/>
        <end position="211"/>
    </location>
</feature>
<evidence type="ECO:0000256" key="7">
    <source>
        <dbReference type="ARBA" id="ARBA00023319"/>
    </source>
</evidence>
<dbReference type="Pfam" id="PF13765">
    <property type="entry name" value="PRY"/>
    <property type="match status" value="1"/>
</dbReference>
<gene>
    <name evidence="11" type="primary">Btn1a1_2</name>
    <name evidence="11" type="ORF">GTO93_0020472</name>
</gene>
<protein>
    <submittedName>
        <fullName evidence="11">BT1A1 protein</fullName>
    </submittedName>
</protein>
<dbReference type="Gene3D" id="2.60.40.10">
    <property type="entry name" value="Immunoglobulins"/>
    <property type="match status" value="2"/>
</dbReference>
<reference evidence="11" key="1">
    <citation type="journal article" date="2021" name="Cell">
        <title>Tracing the genetic footprints of vertebrate landing in non-teleost ray-finned fishes.</title>
        <authorList>
            <person name="Bi X."/>
            <person name="Wang K."/>
            <person name="Yang L."/>
            <person name="Pan H."/>
            <person name="Jiang H."/>
            <person name="Wei Q."/>
            <person name="Fang M."/>
            <person name="Yu H."/>
            <person name="Zhu C."/>
            <person name="Cai Y."/>
            <person name="He Y."/>
            <person name="Gan X."/>
            <person name="Zeng H."/>
            <person name="Yu D."/>
            <person name="Zhu Y."/>
            <person name="Jiang H."/>
            <person name="Qiu Q."/>
            <person name="Yang H."/>
            <person name="Zhang Y.E."/>
            <person name="Wang W."/>
            <person name="Zhu M."/>
            <person name="He S."/>
            <person name="Zhang G."/>
        </authorList>
    </citation>
    <scope>NUCLEOTIDE SEQUENCE</scope>
    <source>
        <strain evidence="11">Pddl_001</strain>
    </source>
</reference>
<dbReference type="SMART" id="SM00406">
    <property type="entry name" value="IGv"/>
    <property type="match status" value="1"/>
</dbReference>
<dbReference type="InterPro" id="IPR003879">
    <property type="entry name" value="Butyrophylin_SPRY"/>
</dbReference>
<feature type="non-terminal residue" evidence="11">
    <location>
        <position position="445"/>
    </location>
</feature>
<dbReference type="InterPro" id="IPR013106">
    <property type="entry name" value="Ig_V-set"/>
</dbReference>
<dbReference type="PANTHER" id="PTHR24100:SF130">
    <property type="entry name" value="BUTYROPHILIN-LIKE PROTEIN 9"/>
    <property type="match status" value="1"/>
</dbReference>
<evidence type="ECO:0000259" key="9">
    <source>
        <dbReference type="PROSITE" id="PS50188"/>
    </source>
</evidence>
<evidence type="ECO:0000256" key="4">
    <source>
        <dbReference type="ARBA" id="ARBA00022729"/>
    </source>
</evidence>
<dbReference type="InterPro" id="IPR036179">
    <property type="entry name" value="Ig-like_dom_sf"/>
</dbReference>
<dbReference type="CDD" id="cd13733">
    <property type="entry name" value="SPRY_PRY_C-I_1"/>
    <property type="match status" value="1"/>
</dbReference>
<comment type="subcellular location">
    <subcellularLocation>
        <location evidence="1">Membrane</location>
        <topology evidence="1">Single-pass type I membrane protein</topology>
    </subcellularLocation>
</comment>
<dbReference type="InterPro" id="IPR053896">
    <property type="entry name" value="BTN3A2-like_Ig-C"/>
</dbReference>
<dbReference type="PANTHER" id="PTHR24100">
    <property type="entry name" value="BUTYROPHILIN"/>
    <property type="match status" value="1"/>
</dbReference>
<dbReference type="Pfam" id="PF00622">
    <property type="entry name" value="SPRY"/>
    <property type="match status" value="1"/>
</dbReference>
<evidence type="ECO:0000259" key="10">
    <source>
        <dbReference type="PROSITE" id="PS50835"/>
    </source>
</evidence>
<feature type="domain" description="B30.2/SPRY" evidence="9">
    <location>
        <begin position="269"/>
        <end position="445"/>
    </location>
</feature>
<dbReference type="InterPro" id="IPR007110">
    <property type="entry name" value="Ig-like_dom"/>
</dbReference>
<dbReference type="Pfam" id="PF22705">
    <property type="entry name" value="C2-set_3"/>
    <property type="match status" value="1"/>
</dbReference>
<dbReference type="Proteomes" id="UP001166093">
    <property type="component" value="Unassembled WGS sequence"/>
</dbReference>
<evidence type="ECO:0000313" key="11">
    <source>
        <dbReference type="EMBL" id="MBN3283269.1"/>
    </source>
</evidence>
<evidence type="ECO:0000256" key="5">
    <source>
        <dbReference type="ARBA" id="ARBA00022989"/>
    </source>
</evidence>
<dbReference type="SMART" id="SM00449">
    <property type="entry name" value="SPRY"/>
    <property type="match status" value="1"/>
</dbReference>
<dbReference type="Pfam" id="PF07686">
    <property type="entry name" value="V-set"/>
    <property type="match status" value="1"/>
</dbReference>
<dbReference type="PROSITE" id="PS50835">
    <property type="entry name" value="IG_LIKE"/>
    <property type="match status" value="2"/>
</dbReference>
<feature type="domain" description="Ig-like" evidence="10">
    <location>
        <begin position="1"/>
        <end position="104"/>
    </location>
</feature>
<dbReference type="SUPFAM" id="SSF48726">
    <property type="entry name" value="Immunoglobulin"/>
    <property type="match status" value="2"/>
</dbReference>
<accession>A0ABS2Y971</accession>
<dbReference type="InterPro" id="IPR050504">
    <property type="entry name" value="IgSF_BTN/MOG"/>
</dbReference>
<evidence type="ECO:0000256" key="3">
    <source>
        <dbReference type="ARBA" id="ARBA00022692"/>
    </source>
</evidence>
<keyword evidence="3 8" id="KW-0812">Transmembrane</keyword>
<dbReference type="PRINTS" id="PR01407">
    <property type="entry name" value="BUTYPHLNCDUF"/>
</dbReference>
<dbReference type="InterPro" id="IPR003877">
    <property type="entry name" value="SPRY_dom"/>
</dbReference>
<comment type="caution">
    <text evidence="11">The sequence shown here is derived from an EMBL/GenBank/DDBJ whole genome shotgun (WGS) entry which is preliminary data.</text>
</comment>
<evidence type="ECO:0000313" key="12">
    <source>
        <dbReference type="Proteomes" id="UP001166093"/>
    </source>
</evidence>